<dbReference type="InterPro" id="IPR002625">
    <property type="entry name" value="Smr_dom"/>
</dbReference>
<dbReference type="EC" id="3.6.4.-" evidence="7"/>
<dbReference type="SUPFAM" id="SSF160443">
    <property type="entry name" value="SMR domain-like"/>
    <property type="match status" value="1"/>
</dbReference>
<gene>
    <name evidence="7" type="primary">mutS2</name>
    <name evidence="7" type="synonym">rqcU</name>
    <name evidence="10" type="ORF">HMPREF0367_01310</name>
</gene>
<evidence type="ECO:0000259" key="9">
    <source>
        <dbReference type="PROSITE" id="PS50828"/>
    </source>
</evidence>
<dbReference type="Gene3D" id="3.40.50.300">
    <property type="entry name" value="P-loop containing nucleotide triphosphate hydrolases"/>
    <property type="match status" value="1"/>
</dbReference>
<dbReference type="GO" id="GO:0005524">
    <property type="term" value="F:ATP binding"/>
    <property type="evidence" value="ECO:0007669"/>
    <property type="project" value="UniProtKB-UniRule"/>
</dbReference>
<dbReference type="GO" id="GO:0006298">
    <property type="term" value="P:mismatch repair"/>
    <property type="evidence" value="ECO:0007669"/>
    <property type="project" value="InterPro"/>
</dbReference>
<evidence type="ECO:0000256" key="6">
    <source>
        <dbReference type="ARBA" id="ARBA00023125"/>
    </source>
</evidence>
<protein>
    <recommendedName>
        <fullName evidence="7">Endonuclease MutS2</fullName>
        <ecNumber evidence="7">3.1.-.-</ecNumber>
    </recommendedName>
    <alternativeName>
        <fullName evidence="7">Ribosome-associated protein quality control-upstream factor</fullName>
        <shortName evidence="7">RQC-upstream factor</shortName>
        <shortName evidence="7">RqcU</shortName>
        <ecNumber evidence="7">3.6.4.-</ecNumber>
    </alternativeName>
</protein>
<dbReference type="NCBIfam" id="TIGR01069">
    <property type="entry name" value="mutS2"/>
    <property type="match status" value="1"/>
</dbReference>
<dbReference type="HAMAP" id="MF_00092">
    <property type="entry name" value="MutS2"/>
    <property type="match status" value="1"/>
</dbReference>
<dbReference type="SUPFAM" id="SSF48334">
    <property type="entry name" value="DNA repair protein MutS, domain III"/>
    <property type="match status" value="1"/>
</dbReference>
<dbReference type="SMART" id="SM00463">
    <property type="entry name" value="SMR"/>
    <property type="match status" value="1"/>
</dbReference>
<dbReference type="GO" id="GO:0004519">
    <property type="term" value="F:endonuclease activity"/>
    <property type="evidence" value="ECO:0007669"/>
    <property type="project" value="UniProtKB-UniRule"/>
</dbReference>
<dbReference type="PANTHER" id="PTHR48466">
    <property type="entry name" value="OS10G0509000 PROTEIN-RELATED"/>
    <property type="match status" value="1"/>
</dbReference>
<comment type="function">
    <text evidence="7">Acts as a ribosome collision sensor, splitting the ribosome into its 2 subunits. Detects stalled/collided 70S ribosomes which it binds and splits by an ATP-hydrolysis driven conformational change. Acts upstream of the ribosome quality control system (RQC), a ribosome-associated complex that mediates the extraction of incompletely synthesized nascent chains from stalled ribosomes and their subsequent degradation. Probably generates substrates for RQC.</text>
</comment>
<dbReference type="FunFam" id="3.40.50.300:FF:000830">
    <property type="entry name" value="Endonuclease MutS2"/>
    <property type="match status" value="1"/>
</dbReference>
<comment type="function">
    <text evidence="7">Endonuclease that is involved in the suppression of homologous recombination and thus may have a key role in the control of bacterial genetic diversity.</text>
</comment>
<evidence type="ECO:0000313" key="11">
    <source>
        <dbReference type="Proteomes" id="UP000016658"/>
    </source>
</evidence>
<dbReference type="SMART" id="SM00533">
    <property type="entry name" value="MUTSd"/>
    <property type="match status" value="1"/>
</dbReference>
<keyword evidence="6 7" id="KW-0238">DNA-binding</keyword>
<keyword evidence="5 7" id="KW-0694">RNA-binding</keyword>
<reference evidence="10 11" key="1">
    <citation type="submission" date="2013-06" db="EMBL/GenBank/DDBJ databases">
        <authorList>
            <person name="Weinstock G."/>
            <person name="Sodergren E."/>
            <person name="Lobos E.A."/>
            <person name="Fulton L."/>
            <person name="Fulton R."/>
            <person name="Courtney L."/>
            <person name="Fronick C."/>
            <person name="O'Laughlin M."/>
            <person name="Godfrey J."/>
            <person name="Wilson R.M."/>
            <person name="Miner T."/>
            <person name="Farmer C."/>
            <person name="Delehaunty K."/>
            <person name="Cordes M."/>
            <person name="Minx P."/>
            <person name="Tomlinson C."/>
            <person name="Chen J."/>
            <person name="Wollam A."/>
            <person name="Pepin K.H."/>
            <person name="Bhonagiri V."/>
            <person name="Zhang X."/>
            <person name="Warren W."/>
            <person name="Mitreva M."/>
            <person name="Mardis E.R."/>
            <person name="Wilson R.K."/>
        </authorList>
    </citation>
    <scope>NUCLEOTIDE SEQUENCE [LARGE SCALE GENOMIC DNA]</scope>
    <source>
        <strain evidence="10 11">ATCC 27803</strain>
    </source>
</reference>
<dbReference type="GO" id="GO:0030983">
    <property type="term" value="F:mismatched DNA binding"/>
    <property type="evidence" value="ECO:0007669"/>
    <property type="project" value="InterPro"/>
</dbReference>
<keyword evidence="8" id="KW-0175">Coiled coil</keyword>
<feature type="coiled-coil region" evidence="8">
    <location>
        <begin position="507"/>
        <end position="602"/>
    </location>
</feature>
<dbReference type="PANTHER" id="PTHR48466:SF2">
    <property type="entry name" value="OS10G0509000 PROTEIN"/>
    <property type="match status" value="1"/>
</dbReference>
<keyword evidence="1 7" id="KW-0699">rRNA-binding</keyword>
<dbReference type="GO" id="GO:0045910">
    <property type="term" value="P:negative regulation of DNA recombination"/>
    <property type="evidence" value="ECO:0007669"/>
    <property type="project" value="InterPro"/>
</dbReference>
<dbReference type="HOGENOM" id="CLU_011252_2_1_9"/>
<dbReference type="InterPro" id="IPR005747">
    <property type="entry name" value="MutS2"/>
</dbReference>
<dbReference type="InterPro" id="IPR036063">
    <property type="entry name" value="Smr_dom_sf"/>
</dbReference>
<dbReference type="AlphaFoldDB" id="U2PL34"/>
<evidence type="ECO:0000256" key="5">
    <source>
        <dbReference type="ARBA" id="ARBA00022884"/>
    </source>
</evidence>
<evidence type="ECO:0000256" key="8">
    <source>
        <dbReference type="SAM" id="Coils"/>
    </source>
</evidence>
<dbReference type="PIRSF" id="PIRSF005814">
    <property type="entry name" value="MutS_YshD"/>
    <property type="match status" value="1"/>
</dbReference>
<keyword evidence="4 7" id="KW-0067">ATP-binding</keyword>
<dbReference type="GO" id="GO:0043023">
    <property type="term" value="F:ribosomal large subunit binding"/>
    <property type="evidence" value="ECO:0007669"/>
    <property type="project" value="UniProtKB-UniRule"/>
</dbReference>
<dbReference type="Pfam" id="PF01713">
    <property type="entry name" value="Smr"/>
    <property type="match status" value="1"/>
</dbReference>
<dbReference type="Proteomes" id="UP000016658">
    <property type="component" value="Unassembled WGS sequence"/>
</dbReference>
<dbReference type="Gene3D" id="3.30.1370.110">
    <property type="match status" value="1"/>
</dbReference>
<evidence type="ECO:0000256" key="7">
    <source>
        <dbReference type="HAMAP-Rule" id="MF_00092"/>
    </source>
</evidence>
<feature type="binding site" evidence="7">
    <location>
        <begin position="334"/>
        <end position="341"/>
    </location>
    <ligand>
        <name>ATP</name>
        <dbReference type="ChEBI" id="CHEBI:30616"/>
    </ligand>
</feature>
<dbReference type="EC" id="3.1.-.-" evidence="7"/>
<keyword evidence="7" id="KW-0540">Nuclease</keyword>
<feature type="domain" description="Smr" evidence="9">
    <location>
        <begin position="695"/>
        <end position="770"/>
    </location>
</feature>
<dbReference type="InterPro" id="IPR027417">
    <property type="entry name" value="P-loop_NTPase"/>
</dbReference>
<dbReference type="GO" id="GO:0019843">
    <property type="term" value="F:rRNA binding"/>
    <property type="evidence" value="ECO:0007669"/>
    <property type="project" value="UniProtKB-UniRule"/>
</dbReference>
<evidence type="ECO:0000256" key="1">
    <source>
        <dbReference type="ARBA" id="ARBA00022730"/>
    </source>
</evidence>
<evidence type="ECO:0000256" key="3">
    <source>
        <dbReference type="ARBA" id="ARBA00022801"/>
    </source>
</evidence>
<dbReference type="Pfam" id="PF20297">
    <property type="entry name" value="MSSS"/>
    <property type="match status" value="1"/>
</dbReference>
<comment type="subunit">
    <text evidence="7">Homodimer. Binds to stalled ribosomes, contacting rRNA.</text>
</comment>
<dbReference type="InterPro" id="IPR007696">
    <property type="entry name" value="DNA_mismatch_repair_MutS_core"/>
</dbReference>
<dbReference type="PROSITE" id="PS50828">
    <property type="entry name" value="SMR"/>
    <property type="match status" value="1"/>
</dbReference>
<comment type="caution">
    <text evidence="10">The sequence shown here is derived from an EMBL/GenBank/DDBJ whole genome shotgun (WGS) entry which is preliminary data.</text>
</comment>
<name>U2PL34_9FIRM</name>
<organism evidence="10 11">
    <name type="scientific">Faecalitalea cylindroides ATCC 27803</name>
    <dbReference type="NCBI Taxonomy" id="649755"/>
    <lineage>
        <taxon>Bacteria</taxon>
        <taxon>Bacillati</taxon>
        <taxon>Bacillota</taxon>
        <taxon>Erysipelotrichia</taxon>
        <taxon>Erysipelotrichales</taxon>
        <taxon>Erysipelotrichaceae</taxon>
        <taxon>Faecalitalea</taxon>
    </lineage>
</organism>
<keyword evidence="2 7" id="KW-0547">Nucleotide-binding</keyword>
<keyword evidence="3 7" id="KW-0378">Hydrolase</keyword>
<dbReference type="SMART" id="SM00534">
    <property type="entry name" value="MUTSac"/>
    <property type="match status" value="1"/>
</dbReference>
<comment type="similarity">
    <text evidence="7">Belongs to the DNA mismatch repair MutS family. MutS2 subfamily.</text>
</comment>
<dbReference type="Pfam" id="PF00488">
    <property type="entry name" value="MutS_V"/>
    <property type="match status" value="1"/>
</dbReference>
<dbReference type="InterPro" id="IPR000432">
    <property type="entry name" value="DNA_mismatch_repair_MutS_C"/>
</dbReference>
<dbReference type="InterPro" id="IPR046893">
    <property type="entry name" value="MSSS"/>
</dbReference>
<evidence type="ECO:0000313" key="10">
    <source>
        <dbReference type="EMBL" id="ERK44861.1"/>
    </source>
</evidence>
<evidence type="ECO:0000256" key="2">
    <source>
        <dbReference type="ARBA" id="ARBA00022741"/>
    </source>
</evidence>
<accession>U2PL34</accession>
<dbReference type="SUPFAM" id="SSF52540">
    <property type="entry name" value="P-loop containing nucleoside triphosphate hydrolases"/>
    <property type="match status" value="1"/>
</dbReference>
<keyword evidence="7" id="KW-0255">Endonuclease</keyword>
<dbReference type="GO" id="GO:0140664">
    <property type="term" value="F:ATP-dependent DNA damage sensor activity"/>
    <property type="evidence" value="ECO:0007669"/>
    <property type="project" value="InterPro"/>
</dbReference>
<sequence length="770" mass="87203">MMFVENYREELNKAIDFDRVLEQVASFASFSCSKNEIKDSLPLHDRMEIMEHLDLVKEGLEFVRSGSILNMAGCHDVSGYVAKASKRMILNGKELLDIMTFLVACRSVYNAFDETYPLLNDHARSMTLCTDLVTSIQKQIDMTGSIKEDATPLLKNKHKELIDTRLDLQTRSRSFLKKNNSKLMEAMTTTVSNRLCVLVKAQDKYSFGGMIHGSSQSGLAYYVEPQEFTSLNNRIQMIISEIEEEKHRICKELTKKVASNSIAISSNLETMTLIDTELAKARWAYRYDGCIPVIQTRDHALLLEHARHPLIDEKKVVANNYTLKSNEYCLMISGPNMGGKTVTLKTVGLFVALSHCGFPVLCHKATIPFYTSMYFDIGDNQSIENNLSTFSSHISKISTICNECDEHSFVLLDEVGNGTDPLQGASLAVAILDFLINKGCTIITSTHYSQVKAFGKANEHILVSSVEFDKDTLKPTYRYIPGVSGASYAFDIAAQYHLNAAILDKAVQFKNENEQNVEKELEKLEKLQNDVLKQKDRFNKLIQDAHRLQKEAAQKQEELDAKKMRFDREYEEKLNDMLEEKRAEAKEIIDELRKQKHQKIHEQTQMMHKINLLGPEKEEEPEANEDLKVGDYVRVVDLNSHGEILDIRKKEATILTNGMKMKIKLSRLKKMPRPQIKKVSSSSVDRIFKRFPLEINLIGMHVEEGLKALDDYLDQAVAHKVKQVRVIHGMGTGKLRNAVWCDLDKHPQVKSKTSAGPSEGGLGATIVVLK</sequence>
<dbReference type="GO" id="GO:0072344">
    <property type="term" value="P:rescue of stalled ribosome"/>
    <property type="evidence" value="ECO:0007669"/>
    <property type="project" value="UniProtKB-UniRule"/>
</dbReference>
<dbReference type="PATRIC" id="fig|649755.3.peg.1212"/>
<proteinExistence type="inferred from homology"/>
<dbReference type="GO" id="GO:0016887">
    <property type="term" value="F:ATP hydrolysis activity"/>
    <property type="evidence" value="ECO:0007669"/>
    <property type="project" value="InterPro"/>
</dbReference>
<dbReference type="InterPro" id="IPR036187">
    <property type="entry name" value="DNA_mismatch_repair_MutS_sf"/>
</dbReference>
<dbReference type="InterPro" id="IPR045076">
    <property type="entry name" value="MutS"/>
</dbReference>
<dbReference type="EMBL" id="AWVI01000056">
    <property type="protein sequence ID" value="ERK44861.1"/>
    <property type="molecule type" value="Genomic_DNA"/>
</dbReference>
<evidence type="ECO:0000256" key="4">
    <source>
        <dbReference type="ARBA" id="ARBA00022840"/>
    </source>
</evidence>